<keyword evidence="2" id="KW-1133">Transmembrane helix</keyword>
<dbReference type="SUPFAM" id="SSF50985">
    <property type="entry name" value="RCC1/BLIP-II"/>
    <property type="match status" value="1"/>
</dbReference>
<dbReference type="VEuPathDB" id="CryptoDB:GNI_029320"/>
<reference evidence="3" key="1">
    <citation type="submission" date="2013-12" db="EMBL/GenBank/DDBJ databases">
        <authorList>
            <person name="Omoto C.K."/>
            <person name="Sibley D."/>
            <person name="Venepally P."/>
            <person name="Hadjithomas M."/>
            <person name="Karamycheva S."/>
            <person name="Brunk B."/>
            <person name="Roos D."/>
            <person name="Caler E."/>
            <person name="Lorenzi H."/>
        </authorList>
    </citation>
    <scope>NUCLEOTIDE SEQUENCE</scope>
</reference>
<keyword evidence="4" id="KW-1185">Reference proteome</keyword>
<dbReference type="GeneID" id="22911249"/>
<dbReference type="RefSeq" id="XP_011129129.1">
    <property type="nucleotide sequence ID" value="XM_011130827.1"/>
</dbReference>
<evidence type="ECO:0000313" key="4">
    <source>
        <dbReference type="Proteomes" id="UP000019763"/>
    </source>
</evidence>
<protein>
    <submittedName>
        <fullName evidence="3">Transmembrane protein</fullName>
    </submittedName>
</protein>
<dbReference type="AlphaFoldDB" id="A0A023BBA9"/>
<dbReference type="Proteomes" id="UP000019763">
    <property type="component" value="Unassembled WGS sequence"/>
</dbReference>
<dbReference type="Gene3D" id="2.130.10.30">
    <property type="entry name" value="Regulator of chromosome condensation 1/beta-lactamase-inhibitor protein II"/>
    <property type="match status" value="1"/>
</dbReference>
<evidence type="ECO:0000313" key="3">
    <source>
        <dbReference type="EMBL" id="EZG79121.1"/>
    </source>
</evidence>
<dbReference type="EMBL" id="AFNH02000220">
    <property type="protein sequence ID" value="EZG79121.1"/>
    <property type="molecule type" value="Genomic_DNA"/>
</dbReference>
<comment type="caution">
    <text evidence="3">The sequence shown here is derived from an EMBL/GenBank/DDBJ whole genome shotgun (WGS) entry which is preliminary data.</text>
</comment>
<accession>A0A023BBA9</accession>
<keyword evidence="2 3" id="KW-0812">Transmembrane</keyword>
<feature type="region of interest" description="Disordered" evidence="1">
    <location>
        <begin position="55"/>
        <end position="95"/>
    </location>
</feature>
<sequence length="646" mass="67164">MQYCGLADPQEVCGPAFFRNPDLSNDIPVDWGQYLRNVTGMYPSPNGSTVTLEFASAAPSRKADPDVDSTEADSASTETDPGSDDQDPGGDSGGGFRAELSSALSMVDPASGANVLETIGRRGYVLNTARQYERVLTATVSGSSTWFGETAFVCVLSSVVIRGVDYRLECVHGSIAADANTQAAVDRWCRASVAGVAFDTVLGGYCGVHSDSVFLAFKDEKGETQFLAYPSMTSDAMVDPALGSEMASLVAVDGVRDGAGNGQAMAVQISQSLFLFGDAAAGGATDEGEHVVRNALNPVAGSNSISARTSARAPLFFGDIGLGIGPGAAWLVNDIFSAPWSPCYVAVDLQTHQLVSWGAAEVCSPYAESSEAAVGLASIQTAITSAAAAEETETAATVARVVLGGDVFAAVLSNGQGFSWGAITSGAAGPLGTIKANADGAFQIAATGGAVAFTSADGLTQAAGQAAFGGEVADSTIAARLANAVVDLYSAPAFFLARTYDDELVVWNGDYQGVYGAKSTLVSRRYDYPFLHPLGTDTQILALMQRPCAYSDWLPGDCLDNLETDSRTVDVPPINAICTQPLERETSCGSSSTESSSTTQAPEHYWTTKYLVGTVVGATLLALVVGLLYILWAGKQTRTYDDDDHL</sequence>
<feature type="transmembrane region" description="Helical" evidence="2">
    <location>
        <begin position="610"/>
        <end position="632"/>
    </location>
</feature>
<gene>
    <name evidence="3" type="ORF">GNI_029320</name>
</gene>
<dbReference type="InterPro" id="IPR009091">
    <property type="entry name" value="RCC1/BLIP-II"/>
</dbReference>
<evidence type="ECO:0000256" key="1">
    <source>
        <dbReference type="SAM" id="MobiDB-lite"/>
    </source>
</evidence>
<evidence type="ECO:0000256" key="2">
    <source>
        <dbReference type="SAM" id="Phobius"/>
    </source>
</evidence>
<name>A0A023BBA9_GRENI</name>
<organism evidence="3 4">
    <name type="scientific">Gregarina niphandrodes</name>
    <name type="common">Septate eugregarine</name>
    <dbReference type="NCBI Taxonomy" id="110365"/>
    <lineage>
        <taxon>Eukaryota</taxon>
        <taxon>Sar</taxon>
        <taxon>Alveolata</taxon>
        <taxon>Apicomplexa</taxon>
        <taxon>Conoidasida</taxon>
        <taxon>Gregarinasina</taxon>
        <taxon>Eugregarinorida</taxon>
        <taxon>Gregarinidae</taxon>
        <taxon>Gregarina</taxon>
    </lineage>
</organism>
<proteinExistence type="predicted"/>
<keyword evidence="2" id="KW-0472">Membrane</keyword>